<comment type="caution">
    <text evidence="8">The sequence shown here is derived from an EMBL/GenBank/DDBJ whole genome shotgun (WGS) entry which is preliminary data.</text>
</comment>
<evidence type="ECO:0000313" key="9">
    <source>
        <dbReference type="Proteomes" id="UP000886611"/>
    </source>
</evidence>
<evidence type="ECO:0000256" key="3">
    <source>
        <dbReference type="ARBA" id="ARBA00022475"/>
    </source>
</evidence>
<dbReference type="SUPFAM" id="SSF50729">
    <property type="entry name" value="PH domain-like"/>
    <property type="match status" value="1"/>
</dbReference>
<accession>A0A8X7WYR5</accession>
<dbReference type="Pfam" id="PF00568">
    <property type="entry name" value="WH1"/>
    <property type="match status" value="1"/>
</dbReference>
<sequence length="785" mass="89489">MARDITPMISSSHMVATAQPSISNVVMTIVVLECILKKDLIYNRVNPIFHHWRIDEKKFGLTFQSPADARAFDRGIRRAIEDIKQEISFSFLCYFKVSQDKTSTCTPVKESFSRHNTVVTNEPFRSCYIKTQPLDDFSSPRRLYFPPPHNQVPFKPTRHVSFQDEDEIVRINPRKDVLIRGYEDYRHPIMWKNDLDRDDTDSNIQFSKPDSKKSEYLCPCGDGPESNPMKDSKSLVVFKSQPSPLPKSKKSRRRKEDGERSRCIYCREMFNHEDNSRGQCQDAPDPIKKCIYQVSCMLCAESMLYHCMSDSEGDFSDPCSCDASDDKFCLRWLALIALSVIAPYYDMPLSPKMHLVALLCTASSADMSFLYCGDRNGTQTLWYTGPLLEEQALGTAAEEGFSSEEYVNLCVWLTSELKVMCKLEESITAAPGDLESLQLEFSGLLKELACPYQALLSGDIKNRLSTKEDCLKLILYLSSELQAVRILQTRPHLNCSAEEKNEAFTDLKNICKALMLPEPNSLKTADLFCNIDAKVRELLAKAPKNHVGAPLLKAVLSPDQWVKLAEVNKLLGKEYECRRRMLIKRLDVTVQSFSWSERAQASPIATKTRVYLFDIMLLGSRAYKNGLAMVLENSNILKVADVMYYYNETGGYLPDRVSPLEECLVRHLKISASSLQFISRDSILDLPKELRQLEVKAAQRREWAQKEYKMNEEGLLIRPSLPLGEEIVVNKRPKSRSYHQNLKYMNVSETLHNSKAKCIPWSKACIQPTFGATFSETTDAEAQNE</sequence>
<dbReference type="GO" id="GO:0005886">
    <property type="term" value="C:plasma membrane"/>
    <property type="evidence" value="ECO:0007669"/>
    <property type="project" value="UniProtKB-SubCell"/>
</dbReference>
<feature type="domain" description="WH1" evidence="6">
    <location>
        <begin position="1"/>
        <end position="83"/>
    </location>
</feature>
<dbReference type="GO" id="GO:0072669">
    <property type="term" value="C:tRNA-splicing ligase complex"/>
    <property type="evidence" value="ECO:0007669"/>
    <property type="project" value="TreeGrafter"/>
</dbReference>
<feature type="region of interest" description="Disordered" evidence="5">
    <location>
        <begin position="193"/>
        <end position="256"/>
    </location>
</feature>
<evidence type="ECO:0000256" key="1">
    <source>
        <dbReference type="ARBA" id="ARBA00004202"/>
    </source>
</evidence>
<dbReference type="InterPro" id="IPR007875">
    <property type="entry name" value="Sprouty"/>
</dbReference>
<dbReference type="AlphaFoldDB" id="A0A8X7WYR5"/>
<dbReference type="InterPro" id="IPR023337">
    <property type="entry name" value="KBD"/>
</dbReference>
<reference evidence="8 9" key="1">
    <citation type="journal article" date="2021" name="Cell">
        <title>Tracing the genetic footprints of vertebrate landing in non-teleost ray-finned fishes.</title>
        <authorList>
            <person name="Bi X."/>
            <person name="Wang K."/>
            <person name="Yang L."/>
            <person name="Pan H."/>
            <person name="Jiang H."/>
            <person name="Wei Q."/>
            <person name="Fang M."/>
            <person name="Yu H."/>
            <person name="Zhu C."/>
            <person name="Cai Y."/>
            <person name="He Y."/>
            <person name="Gan X."/>
            <person name="Zeng H."/>
            <person name="Yu D."/>
            <person name="Zhu Y."/>
            <person name="Jiang H."/>
            <person name="Qiu Q."/>
            <person name="Yang H."/>
            <person name="Zhang Y.E."/>
            <person name="Wang W."/>
            <person name="Zhu M."/>
            <person name="He S."/>
            <person name="Zhang G."/>
        </authorList>
    </citation>
    <scope>NUCLEOTIDE SEQUENCE [LARGE SCALE GENOMIC DNA]</scope>
    <source>
        <strain evidence="8">Bchr_013</strain>
    </source>
</reference>
<keyword evidence="4" id="KW-0472">Membrane</keyword>
<dbReference type="PANTHER" id="PTHR31353:SF11">
    <property type="entry name" value="PROTEIN FAM98B"/>
    <property type="match status" value="1"/>
</dbReference>
<gene>
    <name evidence="8" type="primary">Spred1</name>
    <name evidence="8" type="ORF">GTO96_0011918</name>
</gene>
<keyword evidence="3" id="KW-1003">Cell membrane</keyword>
<dbReference type="PANTHER" id="PTHR31353">
    <property type="entry name" value="FAM98"/>
    <property type="match status" value="1"/>
</dbReference>
<evidence type="ECO:0000259" key="7">
    <source>
        <dbReference type="PROSITE" id="PS51488"/>
    </source>
</evidence>
<name>A0A8X7WYR5_POLSE</name>
<dbReference type="Pfam" id="PF05210">
    <property type="entry name" value="Sprouty"/>
    <property type="match status" value="1"/>
</dbReference>
<feature type="non-terminal residue" evidence="8">
    <location>
        <position position="785"/>
    </location>
</feature>
<dbReference type="Pfam" id="PF10239">
    <property type="entry name" value="DUF2465"/>
    <property type="match status" value="1"/>
</dbReference>
<keyword evidence="9" id="KW-1185">Reference proteome</keyword>
<dbReference type="Gene3D" id="2.30.29.30">
    <property type="entry name" value="Pleckstrin-homology domain (PH domain)/Phosphotyrosine-binding domain (PTB)"/>
    <property type="match status" value="1"/>
</dbReference>
<protein>
    <submittedName>
        <fullName evidence="8">SPRE1 protein</fullName>
    </submittedName>
</protein>
<proteinExistence type="inferred from homology"/>
<dbReference type="Proteomes" id="UP000886611">
    <property type="component" value="Unassembled WGS sequence"/>
</dbReference>
<organism evidence="8 9">
    <name type="scientific">Polypterus senegalus</name>
    <name type="common">Senegal bichir</name>
    <dbReference type="NCBI Taxonomy" id="55291"/>
    <lineage>
        <taxon>Eukaryota</taxon>
        <taxon>Metazoa</taxon>
        <taxon>Chordata</taxon>
        <taxon>Craniata</taxon>
        <taxon>Vertebrata</taxon>
        <taxon>Euteleostomi</taxon>
        <taxon>Actinopterygii</taxon>
        <taxon>Polypteriformes</taxon>
        <taxon>Polypteridae</taxon>
        <taxon>Polypterus</taxon>
    </lineage>
</organism>
<dbReference type="EMBL" id="JAATIS010008546">
    <property type="protein sequence ID" value="KAG2457442.1"/>
    <property type="molecule type" value="Genomic_DNA"/>
</dbReference>
<evidence type="ECO:0000256" key="5">
    <source>
        <dbReference type="SAM" id="MobiDB-lite"/>
    </source>
</evidence>
<dbReference type="InterPro" id="IPR000697">
    <property type="entry name" value="WH1/EVH1_dom"/>
</dbReference>
<dbReference type="GO" id="GO:1902532">
    <property type="term" value="P:negative regulation of intracellular signal transduction"/>
    <property type="evidence" value="ECO:0007669"/>
    <property type="project" value="UniProtKB-ARBA"/>
</dbReference>
<dbReference type="InterPro" id="IPR011993">
    <property type="entry name" value="PH-like_dom_sf"/>
</dbReference>
<feature type="domain" description="KBD" evidence="7">
    <location>
        <begin position="156"/>
        <end position="209"/>
    </location>
</feature>
<evidence type="ECO:0000259" key="6">
    <source>
        <dbReference type="PROSITE" id="PS50229"/>
    </source>
</evidence>
<dbReference type="PROSITE" id="PS51488">
    <property type="entry name" value="KBD"/>
    <property type="match status" value="1"/>
</dbReference>
<comment type="similarity">
    <text evidence="2">Belongs to the FAM98 family.</text>
</comment>
<dbReference type="PROSITE" id="PS50229">
    <property type="entry name" value="WH1"/>
    <property type="match status" value="1"/>
</dbReference>
<evidence type="ECO:0000313" key="8">
    <source>
        <dbReference type="EMBL" id="KAG2457442.1"/>
    </source>
</evidence>
<comment type="subcellular location">
    <subcellularLocation>
        <location evidence="1">Cell membrane</location>
        <topology evidence="1">Peripheral membrane protein</topology>
    </subcellularLocation>
</comment>
<dbReference type="PROSITE" id="PS51227">
    <property type="entry name" value="SPR"/>
    <property type="match status" value="1"/>
</dbReference>
<dbReference type="InterPro" id="IPR018797">
    <property type="entry name" value="FAM98"/>
</dbReference>
<evidence type="ECO:0000256" key="2">
    <source>
        <dbReference type="ARBA" id="ARBA00007218"/>
    </source>
</evidence>
<feature type="non-terminal residue" evidence="8">
    <location>
        <position position="1"/>
    </location>
</feature>
<evidence type="ECO:0000256" key="4">
    <source>
        <dbReference type="ARBA" id="ARBA00023136"/>
    </source>
</evidence>